<gene>
    <name evidence="1" type="ORF">HW450_10315</name>
</gene>
<accession>A0A7G5FDN6</accession>
<protein>
    <submittedName>
        <fullName evidence="1">Uncharacterized protein</fullName>
    </submittedName>
</protein>
<dbReference type="Proteomes" id="UP000515570">
    <property type="component" value="Chromosome"/>
</dbReference>
<dbReference type="RefSeq" id="WP_182385534.1">
    <property type="nucleotide sequence ID" value="NZ_CP059833.1"/>
</dbReference>
<evidence type="ECO:0000313" key="2">
    <source>
        <dbReference type="Proteomes" id="UP000515570"/>
    </source>
</evidence>
<reference evidence="1 2" key="1">
    <citation type="submission" date="2020-07" db="EMBL/GenBank/DDBJ databases">
        <title>non toxigenic Corynebacterium sp. nov from a clinical source.</title>
        <authorList>
            <person name="Bernier A.-M."/>
            <person name="Bernard K."/>
        </authorList>
    </citation>
    <scope>NUCLEOTIDE SEQUENCE [LARGE SCALE GENOMIC DNA]</scope>
    <source>
        <strain evidence="2">NML 93-0612</strain>
    </source>
</reference>
<proteinExistence type="predicted"/>
<organism evidence="1 2">
    <name type="scientific">Corynebacterium hindlerae</name>
    <dbReference type="NCBI Taxonomy" id="699041"/>
    <lineage>
        <taxon>Bacteria</taxon>
        <taxon>Bacillati</taxon>
        <taxon>Actinomycetota</taxon>
        <taxon>Actinomycetes</taxon>
        <taxon>Mycobacteriales</taxon>
        <taxon>Corynebacteriaceae</taxon>
        <taxon>Corynebacterium</taxon>
    </lineage>
</organism>
<dbReference type="AlphaFoldDB" id="A0A7G5FDN6"/>
<sequence>MIIQPFVRIDGVPPGDTVESWDTEGHAVLADLSIKWGRINIFSHADPSTATFTIRHRTGKLHRGYPIPGRSRVDVLITVNKQLVTLFDGIVRNITTRYVSTDKDGDIWDTEITAVDPMGFFGSEYINKEQWFRTYAYKQAFDLQFTGRTTRNITFWVPDKWKNESVRLFSEQDIMTKLTAAKSFYHAFDAGTWTRRPGDTNVYPTGRKSAEVFGIFRQSKTGALLPEIKVKTDELVVVNTSGKRQQRPVDTVSIDGNDVRSKIEFTFGPRTEVSALIVHGFNLDDTETQRTIRPKSTTLPGNSTMSWNSNLVIKDTTRPLLEKTAEQLVQTCFLPEIPELTFISDEFTEEQIKFWIHTWESNIVGIVKNSKLQDVLRSIGFAIQPTISPIGGTLVWNGKKWLSTLKCVWVGKGDTADNPLPWKLLDNSINWHRAPFIDESVTWADLEHITQGGIYAE</sequence>
<dbReference type="EMBL" id="CP059833">
    <property type="protein sequence ID" value="QMV84727.1"/>
    <property type="molecule type" value="Genomic_DNA"/>
</dbReference>
<keyword evidence="2" id="KW-1185">Reference proteome</keyword>
<name>A0A7G5FDN6_9CORY</name>
<evidence type="ECO:0000313" key="1">
    <source>
        <dbReference type="EMBL" id="QMV84727.1"/>
    </source>
</evidence>